<dbReference type="Proteomes" id="UP000001744">
    <property type="component" value="Unassembled WGS sequence"/>
</dbReference>
<feature type="signal peptide" evidence="7">
    <location>
        <begin position="1"/>
        <end position="25"/>
    </location>
</feature>
<dbReference type="STRING" id="402676.B6K237"/>
<dbReference type="GO" id="GO:0005783">
    <property type="term" value="C:endoplasmic reticulum"/>
    <property type="evidence" value="ECO:0000318"/>
    <property type="project" value="GO_Central"/>
</dbReference>
<dbReference type="GO" id="GO:0003756">
    <property type="term" value="F:protein disulfide isomerase activity"/>
    <property type="evidence" value="ECO:0007669"/>
    <property type="project" value="EnsemblFungi"/>
</dbReference>
<evidence type="ECO:0000256" key="4">
    <source>
        <dbReference type="ARBA" id="ARBA00023136"/>
    </source>
</evidence>
<evidence type="ECO:0000256" key="7">
    <source>
        <dbReference type="SAM" id="SignalP"/>
    </source>
</evidence>
<evidence type="ECO:0000256" key="3">
    <source>
        <dbReference type="ARBA" id="ARBA00022989"/>
    </source>
</evidence>
<evidence type="ECO:0000313" key="10">
    <source>
        <dbReference type="JaponicusDB" id="SJAG_02301"/>
    </source>
</evidence>
<dbReference type="GeneID" id="7049048"/>
<dbReference type="VEuPathDB" id="FungiDB:SJAG_02301"/>
<dbReference type="OrthoDB" id="72053at2759"/>
<name>B6K237_SCHJY</name>
<dbReference type="JaponicusDB" id="SJAG_02301">
    <property type="gene designation" value="pdi3"/>
</dbReference>
<dbReference type="OMA" id="IFVYFYD"/>
<evidence type="ECO:0000256" key="6">
    <source>
        <dbReference type="SAM" id="Phobius"/>
    </source>
</evidence>
<evidence type="ECO:0000259" key="8">
    <source>
        <dbReference type="PROSITE" id="PS51352"/>
    </source>
</evidence>
<feature type="domain" description="Thioredoxin" evidence="8">
    <location>
        <begin position="239"/>
        <end position="360"/>
    </location>
</feature>
<dbReference type="RefSeq" id="XP_002173511.1">
    <property type="nucleotide sequence ID" value="XM_002173475.2"/>
</dbReference>
<keyword evidence="7" id="KW-0732">Signal</keyword>
<feature type="chain" id="PRO_5002847426" evidence="7">
    <location>
        <begin position="26"/>
        <end position="701"/>
    </location>
</feature>
<keyword evidence="11" id="KW-1185">Reference proteome</keyword>
<dbReference type="SUPFAM" id="SSF52833">
    <property type="entry name" value="Thioredoxin-like"/>
    <property type="match status" value="3"/>
</dbReference>
<evidence type="ECO:0000313" key="11">
    <source>
        <dbReference type="Proteomes" id="UP000001744"/>
    </source>
</evidence>
<dbReference type="InterPro" id="IPR052250">
    <property type="entry name" value="PDI_TMX3"/>
</dbReference>
<feature type="domain" description="Thioredoxin" evidence="8">
    <location>
        <begin position="17"/>
        <end position="134"/>
    </location>
</feature>
<evidence type="ECO:0000256" key="5">
    <source>
        <dbReference type="SAM" id="MobiDB-lite"/>
    </source>
</evidence>
<reference evidence="9 11" key="1">
    <citation type="journal article" date="2011" name="Science">
        <title>Comparative functional genomics of the fission yeasts.</title>
        <authorList>
            <person name="Rhind N."/>
            <person name="Chen Z."/>
            <person name="Yassour M."/>
            <person name="Thompson D.A."/>
            <person name="Haas B.J."/>
            <person name="Habib N."/>
            <person name="Wapinski I."/>
            <person name="Roy S."/>
            <person name="Lin M.F."/>
            <person name="Heiman D.I."/>
            <person name="Young S.K."/>
            <person name="Furuya K."/>
            <person name="Guo Y."/>
            <person name="Pidoux A."/>
            <person name="Chen H.M."/>
            <person name="Robbertse B."/>
            <person name="Goldberg J.M."/>
            <person name="Aoki K."/>
            <person name="Bayne E.H."/>
            <person name="Berlin A.M."/>
            <person name="Desjardins C.A."/>
            <person name="Dobbs E."/>
            <person name="Dukaj L."/>
            <person name="Fan L."/>
            <person name="FitzGerald M.G."/>
            <person name="French C."/>
            <person name="Gujja S."/>
            <person name="Hansen K."/>
            <person name="Keifenheim D."/>
            <person name="Levin J.Z."/>
            <person name="Mosher R.A."/>
            <person name="Mueller C.A."/>
            <person name="Pfiffner J."/>
            <person name="Priest M."/>
            <person name="Russ C."/>
            <person name="Smialowska A."/>
            <person name="Swoboda P."/>
            <person name="Sykes S.M."/>
            <person name="Vaughn M."/>
            <person name="Vengrova S."/>
            <person name="Yoder R."/>
            <person name="Zeng Q."/>
            <person name="Allshire R."/>
            <person name="Baulcombe D."/>
            <person name="Birren B.W."/>
            <person name="Brown W."/>
            <person name="Ekwall K."/>
            <person name="Kellis M."/>
            <person name="Leatherwood J."/>
            <person name="Levin H."/>
            <person name="Margalit H."/>
            <person name="Martienssen R."/>
            <person name="Nieduszynski C.A."/>
            <person name="Spatafora J.W."/>
            <person name="Friedman N."/>
            <person name="Dalgaard J.Z."/>
            <person name="Baumann P."/>
            <person name="Niki H."/>
            <person name="Regev A."/>
            <person name="Nusbaum C."/>
        </authorList>
    </citation>
    <scope>NUCLEOTIDE SEQUENCE [LARGE SCALE GENOMIC DNA]</scope>
    <source>
        <strain evidence="11">yFS275 / FY16936</strain>
    </source>
</reference>
<proteinExistence type="predicted"/>
<feature type="region of interest" description="Disordered" evidence="5">
    <location>
        <begin position="514"/>
        <end position="540"/>
    </location>
</feature>
<dbReference type="InterPro" id="IPR036249">
    <property type="entry name" value="Thioredoxin-like_sf"/>
</dbReference>
<organism evidence="9 11">
    <name type="scientific">Schizosaccharomyces japonicus (strain yFS275 / FY16936)</name>
    <name type="common">Fission yeast</name>
    <dbReference type="NCBI Taxonomy" id="402676"/>
    <lineage>
        <taxon>Eukaryota</taxon>
        <taxon>Fungi</taxon>
        <taxon>Dikarya</taxon>
        <taxon>Ascomycota</taxon>
        <taxon>Taphrinomycotina</taxon>
        <taxon>Schizosaccharomycetes</taxon>
        <taxon>Schizosaccharomycetales</taxon>
        <taxon>Schizosaccharomycetaceae</taxon>
        <taxon>Schizosaccharomyces</taxon>
    </lineage>
</organism>
<dbReference type="GO" id="GO:0016020">
    <property type="term" value="C:membrane"/>
    <property type="evidence" value="ECO:0007669"/>
    <property type="project" value="UniProtKB-SubCell"/>
</dbReference>
<dbReference type="HOGENOM" id="CLU_021868_0_0_1"/>
<dbReference type="PANTHER" id="PTHR46426:SF1">
    <property type="entry name" value="PROTEIN DISULFIDE-ISOMERASE TMX3"/>
    <property type="match status" value="1"/>
</dbReference>
<keyword evidence="4 6" id="KW-0472">Membrane</keyword>
<gene>
    <name evidence="10" type="primary">pdi3</name>
    <name evidence="9" type="ORF">SJAG_02301</name>
</gene>
<accession>B6K237</accession>
<protein>
    <submittedName>
        <fullName evidence="9">ER associated protein disulfide isomerase Pdi2</fullName>
    </submittedName>
</protein>
<dbReference type="EMBL" id="KE651166">
    <property type="protein sequence ID" value="EEB07218.1"/>
    <property type="molecule type" value="Genomic_DNA"/>
</dbReference>
<evidence type="ECO:0000256" key="1">
    <source>
        <dbReference type="ARBA" id="ARBA00004167"/>
    </source>
</evidence>
<dbReference type="AlphaFoldDB" id="B6K237"/>
<keyword evidence="3 6" id="KW-1133">Transmembrane helix</keyword>
<evidence type="ECO:0000256" key="2">
    <source>
        <dbReference type="ARBA" id="ARBA00022692"/>
    </source>
</evidence>
<dbReference type="InterPro" id="IPR013766">
    <property type="entry name" value="Thioredoxin_domain"/>
</dbReference>
<keyword evidence="2 6" id="KW-0812">Transmembrane</keyword>
<comment type="subcellular location">
    <subcellularLocation>
        <location evidence="1">Membrane</location>
        <topology evidence="1">Single-pass membrane protein</topology>
    </subcellularLocation>
</comment>
<dbReference type="Gene3D" id="3.40.30.10">
    <property type="entry name" value="Glutaredoxin"/>
    <property type="match status" value="2"/>
</dbReference>
<sequence>MLSMQRLSVVLCFFLFVSLISPSAADLLTAVNFDEKTATGLWFVEFFQPNCIACQNLSPKWKSLVASREEAGAAVNFYFGQVDCQSNKELCSAHSIMKTPTLRLFKNGKKVEDYDISRGLNVNNLAAYVDPLIAAAEQDEPLSTSVTDTAGDSVATSSIVLPSATDSAVSVPSASLTPSASASASGTDAFTNSLSSTQLVSGSVETASASASVSASVAATSLDGDSLFTIQTAAPDEGELNGTPLGSENLVNVEGLSKRLIKSEDIENAVKSPNGWFIQFYSSECLTCEDITDAWKQMARRMRNRLNVGHVDCDTAREFCSKLNIHKFPSLYFFREGESVEYLGLRNSGDISTFADDAANLEVREVDSFDVHEYEKSDDVYFLFFYNEKTTEFLPAIRKTAIHLLGHAKLFITTSASLASKYRVYNWPKLIAVRDGKPNYFPSKQRNMADYKLMLDWMKTVWLPLLPELRSSNSHEITDGNVVVLFNLDPELPDFEKTKKIAKEIATKWTEEEARNFQTEKQEQEDKKNAEVEKAEVQKDEKAVQAASSIPVTMKTSHIKFAWVNGNYWNQWLKNLGVDVKQDGPRVILYDLENKRYWDTTIKGKHIPVNETEVFETLEAVQSGSSLLKPKVYSSQPSNKYLDSIGLPSNVVKYAVIMLVIAIVVVIVCKRRADADYQKLHNSSILPIANRNAGATTGKFD</sequence>
<feature type="transmembrane region" description="Helical" evidence="6">
    <location>
        <begin position="651"/>
        <end position="669"/>
    </location>
</feature>
<dbReference type="Pfam" id="PF00085">
    <property type="entry name" value="Thioredoxin"/>
    <property type="match status" value="2"/>
</dbReference>
<dbReference type="PROSITE" id="PS51352">
    <property type="entry name" value="THIOREDOXIN_2"/>
    <property type="match status" value="2"/>
</dbReference>
<evidence type="ECO:0000313" key="9">
    <source>
        <dbReference type="EMBL" id="EEB07218.1"/>
    </source>
</evidence>
<dbReference type="PANTHER" id="PTHR46426">
    <property type="entry name" value="PROTEIN DISULFIDE-ISOMERASE TMX3"/>
    <property type="match status" value="1"/>
</dbReference>
<dbReference type="eggNOG" id="KOG0191">
    <property type="taxonomic scope" value="Eukaryota"/>
</dbReference>